<dbReference type="InterPro" id="IPR000515">
    <property type="entry name" value="MetI-like"/>
</dbReference>
<feature type="transmembrane region" description="Helical" evidence="8">
    <location>
        <begin position="564"/>
        <end position="588"/>
    </location>
</feature>
<evidence type="ECO:0000256" key="6">
    <source>
        <dbReference type="ARBA" id="ARBA00022989"/>
    </source>
</evidence>
<evidence type="ECO:0000256" key="1">
    <source>
        <dbReference type="ARBA" id="ARBA00004429"/>
    </source>
</evidence>
<organism evidence="10 11">
    <name type="scientific">Clostridium manihotivorum</name>
    <dbReference type="NCBI Taxonomy" id="2320868"/>
    <lineage>
        <taxon>Bacteria</taxon>
        <taxon>Bacillati</taxon>
        <taxon>Bacillota</taxon>
        <taxon>Clostridia</taxon>
        <taxon>Eubacteriales</taxon>
        <taxon>Clostridiaceae</taxon>
        <taxon>Clostridium</taxon>
    </lineage>
</organism>
<gene>
    <name evidence="10" type="ORF">C1I91_12305</name>
</gene>
<dbReference type="PROSITE" id="PS50928">
    <property type="entry name" value="ABC_TM1"/>
    <property type="match status" value="2"/>
</dbReference>
<keyword evidence="5 8" id="KW-0812">Transmembrane</keyword>
<keyword evidence="6 8" id="KW-1133">Transmembrane helix</keyword>
<feature type="transmembrane region" description="Helical" evidence="8">
    <location>
        <begin position="274"/>
        <end position="291"/>
    </location>
</feature>
<keyword evidence="3" id="KW-1003">Cell membrane</keyword>
<dbReference type="KEGG" id="cmah:C1I91_12305"/>
<evidence type="ECO:0000259" key="9">
    <source>
        <dbReference type="PROSITE" id="PS50928"/>
    </source>
</evidence>
<dbReference type="GO" id="GO:0055085">
    <property type="term" value="P:transmembrane transport"/>
    <property type="evidence" value="ECO:0007669"/>
    <property type="project" value="InterPro"/>
</dbReference>
<evidence type="ECO:0000256" key="8">
    <source>
        <dbReference type="RuleBase" id="RU363032"/>
    </source>
</evidence>
<dbReference type="GO" id="GO:0005886">
    <property type="term" value="C:plasma membrane"/>
    <property type="evidence" value="ECO:0007669"/>
    <property type="project" value="UniProtKB-SubCell"/>
</dbReference>
<feature type="domain" description="ABC transmembrane type-1" evidence="9">
    <location>
        <begin position="84"/>
        <end position="292"/>
    </location>
</feature>
<feature type="transmembrane region" description="Helical" evidence="8">
    <location>
        <begin position="84"/>
        <end position="108"/>
    </location>
</feature>
<feature type="transmembrane region" description="Helical" evidence="8">
    <location>
        <begin position="215"/>
        <end position="236"/>
    </location>
</feature>
<feature type="transmembrane region" description="Helical" evidence="8">
    <location>
        <begin position="521"/>
        <end position="544"/>
    </location>
</feature>
<feature type="transmembrane region" description="Helical" evidence="8">
    <location>
        <begin position="455"/>
        <end position="473"/>
    </location>
</feature>
<evidence type="ECO:0000256" key="3">
    <source>
        <dbReference type="ARBA" id="ARBA00022475"/>
    </source>
</evidence>
<evidence type="ECO:0000313" key="11">
    <source>
        <dbReference type="Proteomes" id="UP000286268"/>
    </source>
</evidence>
<dbReference type="AlphaFoldDB" id="A0A3R5UFG8"/>
<evidence type="ECO:0000313" key="10">
    <source>
        <dbReference type="EMBL" id="QAA32357.1"/>
    </source>
</evidence>
<feature type="transmembrane region" description="Helical" evidence="8">
    <location>
        <begin position="426"/>
        <end position="449"/>
    </location>
</feature>
<dbReference type="Proteomes" id="UP000286268">
    <property type="component" value="Chromosome"/>
</dbReference>
<keyword evidence="7 8" id="KW-0472">Membrane</keyword>
<keyword evidence="2 8" id="KW-0813">Transport</keyword>
<feature type="transmembrane region" description="Helical" evidence="8">
    <location>
        <begin position="20"/>
        <end position="41"/>
    </location>
</feature>
<evidence type="ECO:0000256" key="4">
    <source>
        <dbReference type="ARBA" id="ARBA00022519"/>
    </source>
</evidence>
<keyword evidence="4" id="KW-0997">Cell inner membrane</keyword>
<feature type="transmembrane region" description="Helical" evidence="8">
    <location>
        <begin position="323"/>
        <end position="349"/>
    </location>
</feature>
<keyword evidence="11" id="KW-1185">Reference proteome</keyword>
<proteinExistence type="inferred from homology"/>
<feature type="transmembrane region" description="Helical" evidence="8">
    <location>
        <begin position="396"/>
        <end position="414"/>
    </location>
</feature>
<sequence length="598" mass="66107">MKVRTRNKIINYLSSPINIVSLIALSFLAYTILIPFFKIVLSTFQWKQEDVRLVAGAIPGEFTFYHWLRVIYSDVSKALFYKPLINSIGIGLVVALISMVIGSGLAWIVSRTDIHFKKLIGFLVIIPYLFPSWVISMAWLTIFKNSKIGGSIGIIQGLFHINPPDYISYGFVPIVASLSIHDSIYFYLIVGAALSSMSSQLEEAARVSGAGRIHILKKIVFPMVLPSILSAFILIFSKAISSFAVPELLGAPVKFYTISTMLYSSMRSRMVTEANVLSLILIVISMLAIAINQKLVGKKKSYATVTGKATVQRLVPLGKGRRLISIAILVFLFLISIVPLIFILLQTFLLRDGVISLSNLTLHYWIGDSIYDINTGEPGIFKNETFLVGLKNSLEIAIISAVIAAVIGLILGYVTARGKGGRLSKCIDKISFIPYLIPGISLSSIYIVMFAKPTFILPALYGTLALIILITVVKELPFTTRVGSSAILQIGEELEEVAKISGASWFTRFKKVILPLNKKSIFTSFLLVFIGAMKEMELIVLLVTPKTETLTTLNFYYTQKSFTQLTNAILVFTIFIILMVYLIATVFGKVELTKGIGR</sequence>
<dbReference type="OrthoDB" id="57323at2"/>
<comment type="subcellular location">
    <subcellularLocation>
        <location evidence="1">Cell inner membrane</location>
        <topology evidence="1">Multi-pass membrane protein</topology>
    </subcellularLocation>
    <subcellularLocation>
        <location evidence="8">Cell membrane</location>
        <topology evidence="8">Multi-pass membrane protein</topology>
    </subcellularLocation>
</comment>
<evidence type="ECO:0000256" key="7">
    <source>
        <dbReference type="ARBA" id="ARBA00023136"/>
    </source>
</evidence>
<dbReference type="CDD" id="cd06261">
    <property type="entry name" value="TM_PBP2"/>
    <property type="match status" value="2"/>
</dbReference>
<dbReference type="PANTHER" id="PTHR43357">
    <property type="entry name" value="INNER MEMBRANE ABC TRANSPORTER PERMEASE PROTEIN YDCV"/>
    <property type="match status" value="1"/>
</dbReference>
<dbReference type="Pfam" id="PF00528">
    <property type="entry name" value="BPD_transp_1"/>
    <property type="match status" value="2"/>
</dbReference>
<dbReference type="SUPFAM" id="SSF161098">
    <property type="entry name" value="MetI-like"/>
    <property type="match status" value="2"/>
</dbReference>
<feature type="transmembrane region" description="Helical" evidence="8">
    <location>
        <begin position="120"/>
        <end position="142"/>
    </location>
</feature>
<reference evidence="10 11" key="1">
    <citation type="submission" date="2018-01" db="EMBL/GenBank/DDBJ databases">
        <title>Genome Sequencing and Assembly of Anaerobacter polyendosporus strain CT4.</title>
        <authorList>
            <person name="Tachaapaikoon C."/>
            <person name="Sutheeworapong S."/>
            <person name="Jenjaroenpun P."/>
            <person name="Wongsurawat T."/>
            <person name="Nookeaw I."/>
            <person name="Cheawchanlertfa P."/>
            <person name="Kosugi A."/>
            <person name="Cheevadhanarak S."/>
            <person name="Ratanakhanokchai K."/>
        </authorList>
    </citation>
    <scope>NUCLEOTIDE SEQUENCE [LARGE SCALE GENOMIC DNA]</scope>
    <source>
        <strain evidence="10 11">CT4</strain>
    </source>
</reference>
<dbReference type="InterPro" id="IPR035906">
    <property type="entry name" value="MetI-like_sf"/>
</dbReference>
<name>A0A3R5UFG8_9CLOT</name>
<protein>
    <submittedName>
        <fullName evidence="10">Iron ABC transporter permease</fullName>
    </submittedName>
</protein>
<dbReference type="PANTHER" id="PTHR43357:SF4">
    <property type="entry name" value="INNER MEMBRANE ABC TRANSPORTER PERMEASE PROTEIN YDCV"/>
    <property type="match status" value="1"/>
</dbReference>
<dbReference type="RefSeq" id="WP_128213144.1">
    <property type="nucleotide sequence ID" value="NZ_CP025746.1"/>
</dbReference>
<dbReference type="Gene3D" id="1.10.3720.10">
    <property type="entry name" value="MetI-like"/>
    <property type="match status" value="2"/>
</dbReference>
<feature type="domain" description="ABC transmembrane type-1" evidence="9">
    <location>
        <begin position="390"/>
        <end position="587"/>
    </location>
</feature>
<dbReference type="EMBL" id="CP025746">
    <property type="protein sequence ID" value="QAA32357.1"/>
    <property type="molecule type" value="Genomic_DNA"/>
</dbReference>
<feature type="transmembrane region" description="Helical" evidence="8">
    <location>
        <begin position="166"/>
        <end position="194"/>
    </location>
</feature>
<accession>A0A3R5UFG8</accession>
<evidence type="ECO:0000256" key="2">
    <source>
        <dbReference type="ARBA" id="ARBA00022448"/>
    </source>
</evidence>
<comment type="similarity">
    <text evidence="8">Belongs to the binding-protein-dependent transport system permease family.</text>
</comment>
<evidence type="ECO:0000256" key="5">
    <source>
        <dbReference type="ARBA" id="ARBA00022692"/>
    </source>
</evidence>